<evidence type="ECO:0000313" key="6">
    <source>
        <dbReference type="EMBL" id="CAG8962133.1"/>
    </source>
</evidence>
<dbReference type="PANTHER" id="PTHR13326:SF21">
    <property type="entry name" value="PSEUDOURIDYLATE SYNTHASE PUS7L"/>
    <property type="match status" value="1"/>
</dbReference>
<dbReference type="NCBIfam" id="TIGR00094">
    <property type="entry name" value="tRNA_TruD_broad"/>
    <property type="match status" value="1"/>
</dbReference>
<dbReference type="PROSITE" id="PS50984">
    <property type="entry name" value="TRUD"/>
    <property type="match status" value="1"/>
</dbReference>
<name>A0A9N9LCR6_9HELO</name>
<organism evidence="6 7">
    <name type="scientific">Hymenoscyphus fraxineus</name>
    <dbReference type="NCBI Taxonomy" id="746836"/>
    <lineage>
        <taxon>Eukaryota</taxon>
        <taxon>Fungi</taxon>
        <taxon>Dikarya</taxon>
        <taxon>Ascomycota</taxon>
        <taxon>Pezizomycotina</taxon>
        <taxon>Leotiomycetes</taxon>
        <taxon>Helotiales</taxon>
        <taxon>Helotiaceae</taxon>
        <taxon>Hymenoscyphus</taxon>
    </lineage>
</organism>
<feature type="region of interest" description="Disordered" evidence="4">
    <location>
        <begin position="910"/>
        <end position="946"/>
    </location>
</feature>
<dbReference type="InterPro" id="IPR020103">
    <property type="entry name" value="PsdUridine_synth_cat_dom_sf"/>
</dbReference>
<reference evidence="6" key="1">
    <citation type="submission" date="2021-07" db="EMBL/GenBank/DDBJ databases">
        <authorList>
            <person name="Durling M."/>
        </authorList>
    </citation>
    <scope>NUCLEOTIDE SEQUENCE</scope>
</reference>
<keyword evidence="3" id="KW-0413">Isomerase</keyword>
<evidence type="ECO:0000256" key="4">
    <source>
        <dbReference type="SAM" id="MobiDB-lite"/>
    </source>
</evidence>
<dbReference type="GO" id="GO:0009982">
    <property type="term" value="F:pseudouridine synthase activity"/>
    <property type="evidence" value="ECO:0007669"/>
    <property type="project" value="InterPro"/>
</dbReference>
<comment type="caution">
    <text evidence="6">The sequence shown here is derived from an EMBL/GenBank/DDBJ whole genome shotgun (WGS) entry which is preliminary data.</text>
</comment>
<dbReference type="GO" id="GO:0001522">
    <property type="term" value="P:pseudouridine synthesis"/>
    <property type="evidence" value="ECO:0007669"/>
    <property type="project" value="InterPro"/>
</dbReference>
<dbReference type="EMBL" id="CAJVRL010000127">
    <property type="protein sequence ID" value="CAG8962133.1"/>
    <property type="molecule type" value="Genomic_DNA"/>
</dbReference>
<dbReference type="AlphaFoldDB" id="A0A9N9LCR6"/>
<feature type="domain" description="TRUD" evidence="5">
    <location>
        <begin position="480"/>
        <end position="749"/>
    </location>
</feature>
<feature type="region of interest" description="Disordered" evidence="4">
    <location>
        <begin position="1"/>
        <end position="56"/>
    </location>
</feature>
<dbReference type="InterPro" id="IPR020119">
    <property type="entry name" value="PsdUridine_synth_TruD_CS"/>
</dbReference>
<dbReference type="GO" id="GO:0005634">
    <property type="term" value="C:nucleus"/>
    <property type="evidence" value="ECO:0007669"/>
    <property type="project" value="TreeGrafter"/>
</dbReference>
<gene>
    <name evidence="6" type="ORF">HYFRA_00005177</name>
</gene>
<dbReference type="PROSITE" id="PS01268">
    <property type="entry name" value="UPF0024"/>
    <property type="match status" value="1"/>
</dbReference>
<feature type="region of interest" description="Disordered" evidence="4">
    <location>
        <begin position="778"/>
        <end position="814"/>
    </location>
</feature>
<feature type="compositionally biased region" description="Polar residues" evidence="4">
    <location>
        <begin position="786"/>
        <end position="798"/>
    </location>
</feature>
<dbReference type="InterPro" id="IPR011760">
    <property type="entry name" value="PsdUridine_synth_TruD_insert"/>
</dbReference>
<dbReference type="GO" id="GO:0008033">
    <property type="term" value="P:tRNA processing"/>
    <property type="evidence" value="ECO:0007669"/>
    <property type="project" value="UniProtKB-KW"/>
</dbReference>
<feature type="compositionally biased region" description="Low complexity" evidence="4">
    <location>
        <begin position="38"/>
        <end position="56"/>
    </location>
</feature>
<keyword evidence="7" id="KW-1185">Reference proteome</keyword>
<feature type="region of interest" description="Disordered" evidence="4">
    <location>
        <begin position="149"/>
        <end position="179"/>
    </location>
</feature>
<dbReference type="CDD" id="cd02576">
    <property type="entry name" value="PseudoU_synth_ScPUS7"/>
    <property type="match status" value="1"/>
</dbReference>
<comment type="similarity">
    <text evidence="1">Belongs to the pseudouridine synthase TruD family.</text>
</comment>
<sequence length="1101" mass="119132">MTDPQPPPVPAISAHHHTAVAAGASESEPPAKRQRLLSTSSPSQQVQPSSSSMSDTSIAMAISDPNSTSTPQLKGEDTTGTMVTALDVNRAEPNNREAAMGIIHFITTSNSGFCGTLKQRYTDFIVNEITPDGCVVHLTDTRALGYVKSEEAKSQEQSRPKEKTPEQAAATADSGAVVTDTTAPDVTTAKAEIAEGESLPAANVIAEAPKVESAAPPATIEAQDSPDTPENREKLSALIGPEKTQKVFDMFAAILENPNAKTSFYGKVLLEPMTDRTKRGNIHTLVRHLFLGKLQSTTDNFDVISIIAGPPASRRPKSEPKPNARNTRVKGHGRNQVPQGKAGWNELGGEYLHFTLYKENKDTMECIYFLSRLMKVNTKDFAFSGTKDRRAVTSQRVSVFRQISPTMANLNRPHVLRQVRVGNFKHEKFGLELGELYGNQFTITLRDCHFTGEDGLDHPARILLAKQIVGDSVAHLQADGFINYYGLQRFGTHAIGTDEIGKLILQGNFTKAVFAILQCSKESEDCVLRGVSTAGVNQDDIARTQAILQWQNDRKSPAALSQIPRRYHAETTVIRSLASKHNPSEHDCLNALLLIPRNLRTMYVHAYQSKVWNLAASERWSRYGMKVIEGDLVLVNTPAAIANANRDEIDENGEVVVHPANGDAAYTQNDLFQRARALSAEEAASGDYTVYDVVLPTPGFDIEYPLNDIGDFYKEWMGSEEGGKLDPGNMRRKNRDFSLSGSYRKFLAHIGKDMTFEVKSYHEATEQFVQTDGELLDKAKPARPQQPKTDGQQRNNGRNDARGVASNGSRGDVRGGVVQQLINQRNSANVDSSRSKNEYLGTPAHNAWLNAAAIIKEQDKAAIAASKAAHQAALAEGSYKLPVMKETFIEASTDGSLIRTKGAARVTTIPSTPARQPATEANGVASPALPPPPPPTPATNAPTPAISALNTPINIEEANNVLTTLVEKPEVEPVEINKPIQNGLKPKTSSTSLVSSIDPDDGGANLHDTAAGSSNSVKEDADKSGVKEKKDVEESGSLKRNHEEISKGDSGGQSNSGASPANIAVVVKFSLGSSQYATIALRELMKQGGVKTYKPEFTNAS</sequence>
<evidence type="ECO:0000256" key="1">
    <source>
        <dbReference type="ARBA" id="ARBA00007953"/>
    </source>
</evidence>
<dbReference type="Proteomes" id="UP000696280">
    <property type="component" value="Unassembled WGS sequence"/>
</dbReference>
<dbReference type="InterPro" id="IPR001656">
    <property type="entry name" value="PsdUridine_synth_TruD"/>
</dbReference>
<proteinExistence type="inferred from homology"/>
<feature type="compositionally biased region" description="Basic and acidic residues" evidence="4">
    <location>
        <begin position="1017"/>
        <end position="1047"/>
    </location>
</feature>
<feature type="region of interest" description="Disordered" evidence="4">
    <location>
        <begin position="977"/>
        <end position="1059"/>
    </location>
</feature>
<keyword evidence="2" id="KW-0819">tRNA processing</keyword>
<dbReference type="SUPFAM" id="SSF55120">
    <property type="entry name" value="Pseudouridine synthase"/>
    <property type="match status" value="1"/>
</dbReference>
<accession>A0A9N9LCR6</accession>
<feature type="region of interest" description="Disordered" evidence="4">
    <location>
        <begin position="309"/>
        <end position="342"/>
    </location>
</feature>
<dbReference type="InterPro" id="IPR042214">
    <property type="entry name" value="TruD_catalytic"/>
</dbReference>
<dbReference type="Pfam" id="PF01142">
    <property type="entry name" value="TruD"/>
    <property type="match status" value="1"/>
</dbReference>
<feature type="compositionally biased region" description="Basic and acidic residues" evidence="4">
    <location>
        <begin position="149"/>
        <end position="165"/>
    </location>
</feature>
<protein>
    <recommendedName>
        <fullName evidence="5">TRUD domain-containing protein</fullName>
    </recommendedName>
</protein>
<dbReference type="PANTHER" id="PTHR13326">
    <property type="entry name" value="TRNA PSEUDOURIDINE SYNTHASE D"/>
    <property type="match status" value="1"/>
</dbReference>
<evidence type="ECO:0000313" key="7">
    <source>
        <dbReference type="Proteomes" id="UP000696280"/>
    </source>
</evidence>
<feature type="compositionally biased region" description="Pro residues" evidence="4">
    <location>
        <begin position="1"/>
        <end position="10"/>
    </location>
</feature>
<evidence type="ECO:0000256" key="2">
    <source>
        <dbReference type="ARBA" id="ARBA00022694"/>
    </source>
</evidence>
<dbReference type="Gene3D" id="3.30.2350.20">
    <property type="entry name" value="TruD, catalytic domain"/>
    <property type="match status" value="3"/>
</dbReference>
<evidence type="ECO:0000256" key="3">
    <source>
        <dbReference type="ARBA" id="ARBA00023235"/>
    </source>
</evidence>
<dbReference type="GO" id="GO:0003723">
    <property type="term" value="F:RNA binding"/>
    <property type="evidence" value="ECO:0007669"/>
    <property type="project" value="InterPro"/>
</dbReference>
<evidence type="ECO:0000259" key="5">
    <source>
        <dbReference type="PROSITE" id="PS50984"/>
    </source>
</evidence>
<dbReference type="OrthoDB" id="447290at2759"/>
<feature type="compositionally biased region" description="Pro residues" evidence="4">
    <location>
        <begin position="928"/>
        <end position="937"/>
    </location>
</feature>
<feature type="region of interest" description="Disordered" evidence="4">
    <location>
        <begin position="208"/>
        <end position="232"/>
    </location>
</feature>